<feature type="domain" description="Reverse transcriptase" evidence="1">
    <location>
        <begin position="101"/>
        <end position="379"/>
    </location>
</feature>
<dbReference type="EMBL" id="JBANAX010000891">
    <property type="protein sequence ID" value="KAL1189620.1"/>
    <property type="molecule type" value="Genomic_DNA"/>
</dbReference>
<proteinExistence type="predicted"/>
<dbReference type="InterPro" id="IPR043502">
    <property type="entry name" value="DNA/RNA_pol_sf"/>
</dbReference>
<comment type="caution">
    <text evidence="2">The sequence shown here is derived from an EMBL/GenBank/DDBJ whole genome shotgun (WGS) entry which is preliminary data.</text>
</comment>
<dbReference type="CDD" id="cd01650">
    <property type="entry name" value="RT_nLTR_like"/>
    <property type="match status" value="1"/>
</dbReference>
<dbReference type="InterPro" id="IPR000477">
    <property type="entry name" value="RT_dom"/>
</dbReference>
<gene>
    <name evidence="2" type="ORF">V5N11_030476</name>
</gene>
<evidence type="ECO:0000259" key="1">
    <source>
        <dbReference type="PROSITE" id="PS50878"/>
    </source>
</evidence>
<organism evidence="2 3">
    <name type="scientific">Cardamine amara subsp. amara</name>
    <dbReference type="NCBI Taxonomy" id="228776"/>
    <lineage>
        <taxon>Eukaryota</taxon>
        <taxon>Viridiplantae</taxon>
        <taxon>Streptophyta</taxon>
        <taxon>Embryophyta</taxon>
        <taxon>Tracheophyta</taxon>
        <taxon>Spermatophyta</taxon>
        <taxon>Magnoliopsida</taxon>
        <taxon>eudicotyledons</taxon>
        <taxon>Gunneridae</taxon>
        <taxon>Pentapetalae</taxon>
        <taxon>rosids</taxon>
        <taxon>malvids</taxon>
        <taxon>Brassicales</taxon>
        <taxon>Brassicaceae</taxon>
        <taxon>Cardamineae</taxon>
        <taxon>Cardamine</taxon>
    </lineage>
</organism>
<dbReference type="PANTHER" id="PTHR33116">
    <property type="entry name" value="REVERSE TRANSCRIPTASE ZINC-BINDING DOMAIN-CONTAINING PROTEIN-RELATED-RELATED"/>
    <property type="match status" value="1"/>
</dbReference>
<dbReference type="SUPFAM" id="SSF56672">
    <property type="entry name" value="DNA/RNA polymerases"/>
    <property type="match status" value="1"/>
</dbReference>
<dbReference type="AlphaFoldDB" id="A0ABD0Z4H8"/>
<dbReference type="Gene3D" id="3.30.70.270">
    <property type="match status" value="1"/>
</dbReference>
<reference evidence="2 3" key="1">
    <citation type="submission" date="2024-04" db="EMBL/GenBank/DDBJ databases">
        <title>Genome assembly C_amara_ONT_v2.</title>
        <authorList>
            <person name="Yant L."/>
            <person name="Moore C."/>
            <person name="Slenker M."/>
        </authorList>
    </citation>
    <scope>NUCLEOTIDE SEQUENCE [LARGE SCALE GENOMIC DNA]</scope>
    <source>
        <tissue evidence="2">Leaf</tissue>
    </source>
</reference>
<protein>
    <submittedName>
        <fullName evidence="2">Ribonuclease H protein</fullName>
    </submittedName>
</protein>
<sequence length="824" mass="93376">MEATSPEHLGLLAANHFRAILGPEVLPALEDSLSQIRSSTRYVCTSQAVVVLSKVPPAKDIQKAIFRLNQNKSPGPDGLTSGFYKSAWLILGAEVTNAISRFFNNPDMPRATNSTILTLIPKFPGATIIKDYRPISCCNTTYKAISKILVAKLKPLLPAIILPNQTTFIKGRLLIEKCLLASELVSGYHKNKGPKRLTMKVDITKAFDSLSWDFLFKCLTALNLPEIYISWIKACVTSPTYSVGINGRLHGYFKGTRGLRQGDPLSPYLFGLAMNILSQNLNDAAENGTFHYHPKCKESGLTHLCFVDDLLIFSDGSPKSIQGILSVLEKFKRLSGLSISPEKSTFFPCGFSDEEISNIQALSGMPQGSLPIRYLGLPLCTKKLTILNCEPLLLKIRAKISAWTSKYLSFAGRQLLIDTVIAGITNFWCGAFILPKKCIRKINSMCSAYLWKGFLEAGSNARVAWEIVTSPKEEGGLGVKNLELWNRTCAVKLLWMLLCRTESIWVAWIHQNVIKDKSLWAIKPRQTNTWLMNHLLKLRPLIMRWFIIKPGNGFTCNFWADPWTPFGPLIRFIGAQGPRQTGIPLTATVASRWRRDSWNLPAARCVELEQLLCHLTTISLTNTPDKAEWRIGGVLHTSFCSRLIYKDIRETKPPIAWHPIVWFKRGIPKHKFLTWMFTLNRCPTRDRLLAWGISTDHRCLLCNRDAENRDHLFFNCPYSYRVWSSITSKLQITVTTLDWQTNVDTLLHLSGNKSRKYLAILAWQATIFEVWSERNNRMHRHKFISSEALLQRIDRTLRNKISSFRPQNSSLASECYQLWISSPI</sequence>
<evidence type="ECO:0000313" key="2">
    <source>
        <dbReference type="EMBL" id="KAL1189620.1"/>
    </source>
</evidence>
<dbReference type="Pfam" id="PF13966">
    <property type="entry name" value="zf-RVT"/>
    <property type="match status" value="1"/>
</dbReference>
<dbReference type="PANTHER" id="PTHR33116:SF80">
    <property type="entry name" value="REVERSE TRANSCRIPTASE ZINC-BINDING DOMAIN-CONTAINING PROTEIN"/>
    <property type="match status" value="1"/>
</dbReference>
<accession>A0ABD0Z4H8</accession>
<dbReference type="PROSITE" id="PS50878">
    <property type="entry name" value="RT_POL"/>
    <property type="match status" value="1"/>
</dbReference>
<dbReference type="InterPro" id="IPR026960">
    <property type="entry name" value="RVT-Znf"/>
</dbReference>
<dbReference type="Proteomes" id="UP001558713">
    <property type="component" value="Unassembled WGS sequence"/>
</dbReference>
<evidence type="ECO:0000313" key="3">
    <source>
        <dbReference type="Proteomes" id="UP001558713"/>
    </source>
</evidence>
<name>A0ABD0Z4H8_CARAN</name>
<dbReference type="Pfam" id="PF00078">
    <property type="entry name" value="RVT_1"/>
    <property type="match status" value="1"/>
</dbReference>
<keyword evidence="3" id="KW-1185">Reference proteome</keyword>
<dbReference type="InterPro" id="IPR043128">
    <property type="entry name" value="Rev_trsase/Diguanyl_cyclase"/>
</dbReference>